<comment type="caution">
    <text evidence="2">The sequence shown here is derived from an EMBL/GenBank/DDBJ whole genome shotgun (WGS) entry which is preliminary data.</text>
</comment>
<proteinExistence type="predicted"/>
<reference evidence="2" key="1">
    <citation type="journal article" date="2014" name="PLoS Genet.">
        <title>The Genome of Spironucleus salmonicida Highlights a Fish Pathogen Adapted to Fluctuating Environments.</title>
        <authorList>
            <person name="Xu F."/>
            <person name="Jerlstrom-Hultqvist J."/>
            <person name="Einarsson E."/>
            <person name="Astvaldsson A."/>
            <person name="Svard S.G."/>
            <person name="Andersson J.O."/>
        </authorList>
    </citation>
    <scope>NUCLEOTIDE SEQUENCE</scope>
    <source>
        <strain evidence="2">ATCC 50377</strain>
    </source>
</reference>
<dbReference type="EMBL" id="AUWU02000004">
    <property type="protein sequence ID" value="KAH0574238.1"/>
    <property type="molecule type" value="Genomic_DNA"/>
</dbReference>
<protein>
    <submittedName>
        <fullName evidence="2">Uncharacterized protein</fullName>
    </submittedName>
</protein>
<accession>A0A9P8RYV8</accession>
<evidence type="ECO:0000313" key="3">
    <source>
        <dbReference type="EMBL" id="KAH0574238.1"/>
    </source>
</evidence>
<dbReference type="KEGG" id="ssao:94298207"/>
<evidence type="ECO:0000313" key="4">
    <source>
        <dbReference type="Proteomes" id="UP000018208"/>
    </source>
</evidence>
<gene>
    <name evidence="2" type="ORF">SS50377_24184</name>
    <name evidence="3" type="ORF">SS50377_24188</name>
</gene>
<reference evidence="2" key="2">
    <citation type="submission" date="2020-12" db="EMBL/GenBank/DDBJ databases">
        <title>New Spironucleus salmonicida genome in near-complete chromosomes.</title>
        <authorList>
            <person name="Xu F."/>
            <person name="Kurt Z."/>
            <person name="Jimenez-Gonzalez A."/>
            <person name="Astvaldsson A."/>
            <person name="Andersson J.O."/>
            <person name="Svard S.G."/>
        </authorList>
    </citation>
    <scope>NUCLEOTIDE SEQUENCE</scope>
    <source>
        <strain evidence="2">ATCC 50377</strain>
    </source>
</reference>
<keyword evidence="1" id="KW-0472">Membrane</keyword>
<dbReference type="Proteomes" id="UP000018208">
    <property type="component" value="Unassembled WGS sequence"/>
</dbReference>
<dbReference type="RefSeq" id="XP_067765008.1">
    <property type="nucleotide sequence ID" value="XM_067908034.1"/>
</dbReference>
<dbReference type="EMBL" id="AUWU02000004">
    <property type="protein sequence ID" value="KAH0574235.1"/>
    <property type="molecule type" value="Genomic_DNA"/>
</dbReference>
<evidence type="ECO:0000313" key="2">
    <source>
        <dbReference type="EMBL" id="KAH0574235.1"/>
    </source>
</evidence>
<dbReference type="GeneID" id="94298207"/>
<evidence type="ECO:0000256" key="1">
    <source>
        <dbReference type="SAM" id="Phobius"/>
    </source>
</evidence>
<organism evidence="2 4">
    <name type="scientific">Spironucleus salmonicida</name>
    <dbReference type="NCBI Taxonomy" id="348837"/>
    <lineage>
        <taxon>Eukaryota</taxon>
        <taxon>Metamonada</taxon>
        <taxon>Diplomonadida</taxon>
        <taxon>Hexamitidae</taxon>
        <taxon>Hexamitinae</taxon>
        <taxon>Spironucleus</taxon>
    </lineage>
</organism>
<keyword evidence="4" id="KW-1185">Reference proteome</keyword>
<dbReference type="AlphaFoldDB" id="A0A9P8RYV8"/>
<feature type="transmembrane region" description="Helical" evidence="1">
    <location>
        <begin position="21"/>
        <end position="41"/>
    </location>
</feature>
<sequence>MNYIQILNKMESLKYISNSRIYKALVIIQDIILLLPIQSIYHIPISLTSHLMVIPIKQLIVNNEVICTILYPNHQVELTKVIFSQYIFSYRPRNHVALQIKYVITGMKVSYYILIGIV</sequence>
<keyword evidence="1" id="KW-1133">Transmembrane helix</keyword>
<name>A0A9P8RYV8_9EUKA</name>
<keyword evidence="1" id="KW-0812">Transmembrane</keyword>